<evidence type="ECO:0000259" key="1">
    <source>
        <dbReference type="Pfam" id="PF00108"/>
    </source>
</evidence>
<dbReference type="PIRSF" id="PIRSF000429">
    <property type="entry name" value="Ac-CoA_Ac_transf"/>
    <property type="match status" value="1"/>
</dbReference>
<sequence>MKKREAVIVGVADLPLKDGKALTPMSVLQVQALVARDALKDAGIPMREVDGLLTAGLWGVPGPGQLPTVTLSEYLGITPRFVDGTNIGGSAFEAHVAHAATAIEAGRCEVALITYGSLQRSEMSRNLAGRPSVLTMQYETPWGMPTPVGGYAMAAMRHMHEYGTTSEQLAEIAVATRKWAQLNPAATMRDPMSIDDVLKSPMISDPLHLLDACLVTDGGGAVVMTTAEHAKALGRKPVYVRGYGESHTHWTIAAMPDLARLTAAEVAGRDAFAMAGIGHDAIDVVEVYDSFTITVLLTLEALGFCQRGEGGAFVSNQRTAPGGAFPLNTNGGGLSYAHPGMYGIFLLIEAVRQLRGECGPRQIQDAVTALVHGTGGTLSSGATCILSTQ</sequence>
<evidence type="ECO:0000259" key="2">
    <source>
        <dbReference type="Pfam" id="PF22691"/>
    </source>
</evidence>
<dbReference type="InterPro" id="IPR020616">
    <property type="entry name" value="Thiolase_N"/>
</dbReference>
<reference evidence="3 4" key="1">
    <citation type="submission" date="2019-03" db="EMBL/GenBank/DDBJ databases">
        <authorList>
            <person name="Sebastian G."/>
            <person name="Baumann P."/>
            <person name="Ruckert C."/>
            <person name="Kalinowski J."/>
            <person name="Nebel B."/>
            <person name="Takors R."/>
            <person name="Blombach B."/>
        </authorList>
    </citation>
    <scope>NUCLEOTIDE SEQUENCE [LARGE SCALE GENOMIC DNA]</scope>
    <source>
        <strain evidence="3 4">DSM 1084</strain>
    </source>
</reference>
<dbReference type="AlphaFoldDB" id="A0A4P6WY69"/>
<dbReference type="PANTHER" id="PTHR42870">
    <property type="entry name" value="ACETYL-COA C-ACETYLTRANSFERASE"/>
    <property type="match status" value="1"/>
</dbReference>
<dbReference type="CDD" id="cd00829">
    <property type="entry name" value="SCP-x_thiolase"/>
    <property type="match status" value="1"/>
</dbReference>
<dbReference type="PANTHER" id="PTHR42870:SF1">
    <property type="entry name" value="NON-SPECIFIC LIPID-TRANSFER PROTEIN-LIKE 2"/>
    <property type="match status" value="1"/>
</dbReference>
<dbReference type="Proteomes" id="UP000293912">
    <property type="component" value="Chromosome"/>
</dbReference>
<proteinExistence type="predicted"/>
<evidence type="ECO:0000313" key="4">
    <source>
        <dbReference type="Proteomes" id="UP000293912"/>
    </source>
</evidence>
<gene>
    <name evidence="3" type="ORF">HPF_12840</name>
</gene>
<dbReference type="EMBL" id="CP037867">
    <property type="protein sequence ID" value="QBM28580.1"/>
    <property type="molecule type" value="Genomic_DNA"/>
</dbReference>
<keyword evidence="4" id="KW-1185">Reference proteome</keyword>
<accession>A0A4P6WY69</accession>
<feature type="domain" description="Thiolase N-terminal" evidence="1">
    <location>
        <begin position="7"/>
        <end position="227"/>
    </location>
</feature>
<name>A0A4P6WY69_HYDPS</name>
<dbReference type="KEGG" id="hpse:HPF_12840"/>
<protein>
    <submittedName>
        <fullName evidence="3">Thiolase</fullName>
    </submittedName>
</protein>
<dbReference type="SUPFAM" id="SSF53901">
    <property type="entry name" value="Thiolase-like"/>
    <property type="match status" value="2"/>
</dbReference>
<dbReference type="Gene3D" id="3.40.47.10">
    <property type="match status" value="1"/>
</dbReference>
<evidence type="ECO:0000313" key="3">
    <source>
        <dbReference type="EMBL" id="QBM28580.1"/>
    </source>
</evidence>
<feature type="domain" description="Thiolase C-terminal" evidence="2">
    <location>
        <begin position="244"/>
        <end position="388"/>
    </location>
</feature>
<dbReference type="GO" id="GO:0003988">
    <property type="term" value="F:acetyl-CoA C-acyltransferase activity"/>
    <property type="evidence" value="ECO:0007669"/>
    <property type="project" value="UniProtKB-ARBA"/>
</dbReference>
<dbReference type="Pfam" id="PF00108">
    <property type="entry name" value="Thiolase_N"/>
    <property type="match status" value="1"/>
</dbReference>
<dbReference type="Pfam" id="PF22691">
    <property type="entry name" value="Thiolase_C_1"/>
    <property type="match status" value="1"/>
</dbReference>
<dbReference type="RefSeq" id="WP_060983752.1">
    <property type="nucleotide sequence ID" value="NZ_CP037867.1"/>
</dbReference>
<dbReference type="InterPro" id="IPR002155">
    <property type="entry name" value="Thiolase"/>
</dbReference>
<dbReference type="InterPro" id="IPR055140">
    <property type="entry name" value="Thiolase_C_2"/>
</dbReference>
<dbReference type="InterPro" id="IPR016039">
    <property type="entry name" value="Thiolase-like"/>
</dbReference>
<dbReference type="NCBIfam" id="NF004811">
    <property type="entry name" value="PRK06158.1"/>
    <property type="match status" value="1"/>
</dbReference>
<organism evidence="3 4">
    <name type="scientific">Hydrogenophaga pseudoflava</name>
    <name type="common">Pseudomonas carboxydoflava</name>
    <dbReference type="NCBI Taxonomy" id="47421"/>
    <lineage>
        <taxon>Bacteria</taxon>
        <taxon>Pseudomonadati</taxon>
        <taxon>Pseudomonadota</taxon>
        <taxon>Betaproteobacteria</taxon>
        <taxon>Burkholderiales</taxon>
        <taxon>Comamonadaceae</taxon>
        <taxon>Hydrogenophaga</taxon>
    </lineage>
</organism>